<dbReference type="OrthoDB" id="20885at2759"/>
<gene>
    <name evidence="2" type="ORF">Glove_117g589</name>
</gene>
<feature type="region of interest" description="Disordered" evidence="1">
    <location>
        <begin position="239"/>
        <end position="277"/>
    </location>
</feature>
<evidence type="ECO:0000313" key="2">
    <source>
        <dbReference type="EMBL" id="RHZ81667.1"/>
    </source>
</evidence>
<dbReference type="AlphaFoldDB" id="A0A397J2R4"/>
<protein>
    <submittedName>
        <fullName evidence="2">Uncharacterized protein</fullName>
    </submittedName>
</protein>
<dbReference type="EMBL" id="PQFF01000109">
    <property type="protein sequence ID" value="RHZ81667.1"/>
    <property type="molecule type" value="Genomic_DNA"/>
</dbReference>
<sequence length="426" mass="50673">MNLNRTGTGTSRSDSVQTERNNSKTIRLDREDRRYFIPDISNKYVENGIGMDHYYAPLDKAIKNLEVGKAFYSYALEYIKLNPNFDERKIPMTKTKLMMINRDNNPVYQFIKEKYIYNSIRLDVASLYFYNTFKDWFYIQINTKNKKPPTIQEFIYTIRELGLNSKQKRVGEQKNNKRMQWYETSYENLYTIFLKRNMIDETENLNIPDGFNSIEKMKTLYIENFPLEEPLQDLNEVFESSNTSKQSELESKSKSEYESESESKLESESKKVGSLKTRSCESTPEPIIYKNNNFKEMYINAKTKWKRFGNDPEDFDWECFITEIEELSNHEQYDFQKDPWHHTLRMLVQLQKSLINGEIAIELRKYFKERGTVYIPSLTNHKTESIIQYTDSIINTKECGLAEDIETFSDSEDEDWYNGLEKMCDN</sequence>
<feature type="compositionally biased region" description="Basic and acidic residues" evidence="1">
    <location>
        <begin position="247"/>
        <end position="271"/>
    </location>
</feature>
<evidence type="ECO:0000256" key="1">
    <source>
        <dbReference type="SAM" id="MobiDB-lite"/>
    </source>
</evidence>
<accession>A0A397J2R4</accession>
<dbReference type="Proteomes" id="UP000266861">
    <property type="component" value="Unassembled WGS sequence"/>
</dbReference>
<keyword evidence="3" id="KW-1185">Reference proteome</keyword>
<reference evidence="2 3" key="1">
    <citation type="submission" date="2018-08" db="EMBL/GenBank/DDBJ databases">
        <title>Genome and evolution of the arbuscular mycorrhizal fungus Diversispora epigaea (formerly Glomus versiforme) and its bacterial endosymbionts.</title>
        <authorList>
            <person name="Sun X."/>
            <person name="Fei Z."/>
            <person name="Harrison M."/>
        </authorList>
    </citation>
    <scope>NUCLEOTIDE SEQUENCE [LARGE SCALE GENOMIC DNA]</scope>
    <source>
        <strain evidence="2 3">IT104</strain>
    </source>
</reference>
<evidence type="ECO:0000313" key="3">
    <source>
        <dbReference type="Proteomes" id="UP000266861"/>
    </source>
</evidence>
<name>A0A397J2R4_9GLOM</name>
<proteinExistence type="predicted"/>
<comment type="caution">
    <text evidence="2">The sequence shown here is derived from an EMBL/GenBank/DDBJ whole genome shotgun (WGS) entry which is preliminary data.</text>
</comment>
<organism evidence="2 3">
    <name type="scientific">Diversispora epigaea</name>
    <dbReference type="NCBI Taxonomy" id="1348612"/>
    <lineage>
        <taxon>Eukaryota</taxon>
        <taxon>Fungi</taxon>
        <taxon>Fungi incertae sedis</taxon>
        <taxon>Mucoromycota</taxon>
        <taxon>Glomeromycotina</taxon>
        <taxon>Glomeromycetes</taxon>
        <taxon>Diversisporales</taxon>
        <taxon>Diversisporaceae</taxon>
        <taxon>Diversispora</taxon>
    </lineage>
</organism>
<feature type="region of interest" description="Disordered" evidence="1">
    <location>
        <begin position="1"/>
        <end position="24"/>
    </location>
</feature>